<dbReference type="Proteomes" id="UP000789702">
    <property type="component" value="Unassembled WGS sequence"/>
</dbReference>
<evidence type="ECO:0000313" key="1">
    <source>
        <dbReference type="EMBL" id="CAG8692226.1"/>
    </source>
</evidence>
<comment type="caution">
    <text evidence="1">The sequence shown here is derived from an EMBL/GenBank/DDBJ whole genome shotgun (WGS) entry which is preliminary data.</text>
</comment>
<evidence type="ECO:0000313" key="2">
    <source>
        <dbReference type="Proteomes" id="UP000789702"/>
    </source>
</evidence>
<accession>A0ACA9P6M5</accession>
<gene>
    <name evidence="1" type="ORF">DHETER_LOCUS11312</name>
</gene>
<feature type="non-terminal residue" evidence="1">
    <location>
        <position position="122"/>
    </location>
</feature>
<sequence length="122" mass="14203">MAEDDLGMEETPTDFTTLFQQFLQKRQAGAEYRIPGAGMIVQKARKVEDTERLQYIITGFQDAALQWYLNQVQAYEHQQPFEGWNSFAEGIKTAFQPPHHQQLLHRQLRDLKQTTTVQEYAA</sequence>
<name>A0ACA9P6M5_9GLOM</name>
<reference evidence="1" key="1">
    <citation type="submission" date="2021-06" db="EMBL/GenBank/DDBJ databases">
        <authorList>
            <person name="Kallberg Y."/>
            <person name="Tangrot J."/>
            <person name="Rosling A."/>
        </authorList>
    </citation>
    <scope>NUCLEOTIDE SEQUENCE</scope>
    <source>
        <strain evidence="1">IL203A</strain>
    </source>
</reference>
<dbReference type="EMBL" id="CAJVPU010024396">
    <property type="protein sequence ID" value="CAG8692226.1"/>
    <property type="molecule type" value="Genomic_DNA"/>
</dbReference>
<proteinExistence type="predicted"/>
<keyword evidence="2" id="KW-1185">Reference proteome</keyword>
<protein>
    <submittedName>
        <fullName evidence="1">1350_t:CDS:1</fullName>
    </submittedName>
</protein>
<organism evidence="1 2">
    <name type="scientific">Dentiscutata heterogama</name>
    <dbReference type="NCBI Taxonomy" id="1316150"/>
    <lineage>
        <taxon>Eukaryota</taxon>
        <taxon>Fungi</taxon>
        <taxon>Fungi incertae sedis</taxon>
        <taxon>Mucoromycota</taxon>
        <taxon>Glomeromycotina</taxon>
        <taxon>Glomeromycetes</taxon>
        <taxon>Diversisporales</taxon>
        <taxon>Gigasporaceae</taxon>
        <taxon>Dentiscutata</taxon>
    </lineage>
</organism>